<dbReference type="PROSITE" id="PS51257">
    <property type="entry name" value="PROKAR_LIPOPROTEIN"/>
    <property type="match status" value="1"/>
</dbReference>
<evidence type="ECO:0000313" key="2">
    <source>
        <dbReference type="EMBL" id="GJN65002.1"/>
    </source>
</evidence>
<protein>
    <submittedName>
        <fullName evidence="2">Uncharacterized protein</fullName>
    </submittedName>
</protein>
<keyword evidence="1" id="KW-0732">Signal</keyword>
<feature type="chain" id="PRO_5041261740" evidence="1">
    <location>
        <begin position="21"/>
        <end position="332"/>
    </location>
</feature>
<dbReference type="EMBL" id="BQKV01000054">
    <property type="protein sequence ID" value="GJN65002.1"/>
    <property type="molecule type" value="Genomic_DNA"/>
</dbReference>
<evidence type="ECO:0000313" key="3">
    <source>
        <dbReference type="Proteomes" id="UP001055185"/>
    </source>
</evidence>
<reference evidence="2" key="1">
    <citation type="journal article" date="2022" name="Int. J. Syst. Evol. Microbiol.">
        <title>Genome-based, phenotypic and chemotaxonomic classification of Faecalibacterium strains: proposal of three novel species Faecalibacterium duncaniae sp. nov., Faecalibacterium hattorii sp. nov. and Faecalibacterium gallinarum sp. nov. .</title>
        <authorList>
            <person name="Sakamoto M."/>
            <person name="Sakurai N."/>
            <person name="Tanno H."/>
            <person name="Iino T."/>
            <person name="Ohkuma M."/>
            <person name="Endo A."/>
        </authorList>
    </citation>
    <scope>NUCLEOTIDE SEQUENCE</scope>
    <source>
        <strain evidence="2">JCM 17207</strain>
    </source>
</reference>
<evidence type="ECO:0000256" key="1">
    <source>
        <dbReference type="SAM" id="SignalP"/>
    </source>
</evidence>
<feature type="signal peptide" evidence="1">
    <location>
        <begin position="1"/>
        <end position="20"/>
    </location>
</feature>
<dbReference type="RefSeq" id="WP_238317234.1">
    <property type="nucleotide sequence ID" value="NZ_BQKV01000054.1"/>
</dbReference>
<dbReference type="Proteomes" id="UP001055185">
    <property type="component" value="Unassembled WGS sequence"/>
</dbReference>
<dbReference type="AlphaFoldDB" id="A0AA37IZ98"/>
<proteinExistence type="predicted"/>
<name>A0AA37IZ98_9FIRM</name>
<gene>
    <name evidence="2" type="ORF">JCM17207_16270</name>
</gene>
<sequence>MKRKYFVGLAGALCVLALLAGCAAKSSSSSTASSITVQPDEVTLSQQLEKLAGGEYAPLKEFVDASLAKATPAQAGEMVQALILASERQLTSAAEYIYGDNRAEIQAAILAALPEAPTETENLSTLCASDKEALLDKMPEGEIKTQLSAWMEMGLCLHNAEGTYFFVVDYPEYLAEYGQTVDGATADFLTLAADEVKAPTLVEEYLSVDVETLGQRALAYETFLSQYPDFALADKVRVYWNGALSKMVYPTLYDQLVDEAGQASADLMALYQELAGQTACPVLQSTAQSMLDFIAAQPDQSLADSDQVSQNASALAEEARQMADELYGPLPQ</sequence>
<comment type="caution">
    <text evidence="2">The sequence shown here is derived from an EMBL/GenBank/DDBJ whole genome shotgun (WGS) entry which is preliminary data.</text>
</comment>
<organism evidence="2 3">
    <name type="scientific">Faecalibacterium gallinarum</name>
    <dbReference type="NCBI Taxonomy" id="2903556"/>
    <lineage>
        <taxon>Bacteria</taxon>
        <taxon>Bacillati</taxon>
        <taxon>Bacillota</taxon>
        <taxon>Clostridia</taxon>
        <taxon>Eubacteriales</taxon>
        <taxon>Oscillospiraceae</taxon>
        <taxon>Faecalibacterium</taxon>
    </lineage>
</organism>
<accession>A0AA37IZ98</accession>
<keyword evidence="3" id="KW-1185">Reference proteome</keyword>